<dbReference type="GO" id="GO:0030366">
    <property type="term" value="F:molybdopterin synthase activity"/>
    <property type="evidence" value="ECO:0007669"/>
    <property type="project" value="UniProtKB-UniRule"/>
</dbReference>
<feature type="compositionally biased region" description="Basic and acidic residues" evidence="5">
    <location>
        <begin position="172"/>
        <end position="183"/>
    </location>
</feature>
<dbReference type="FunFam" id="3.90.1170.40:FF:000002">
    <property type="entry name" value="Molybdopterin synthase catalytic subunit"/>
    <property type="match status" value="1"/>
</dbReference>
<evidence type="ECO:0000256" key="4">
    <source>
        <dbReference type="HAMAP-Rule" id="MF_03052"/>
    </source>
</evidence>
<dbReference type="InterPro" id="IPR036563">
    <property type="entry name" value="MoaE_sf"/>
</dbReference>
<feature type="binding site" evidence="4">
    <location>
        <begin position="107"/>
        <end position="108"/>
    </location>
    <ligand>
        <name>substrate</name>
    </ligand>
</feature>
<evidence type="ECO:0000313" key="6">
    <source>
        <dbReference type="EMBL" id="KAI5083772.1"/>
    </source>
</evidence>
<evidence type="ECO:0000256" key="2">
    <source>
        <dbReference type="ARBA" id="ARBA00022679"/>
    </source>
</evidence>
<keyword evidence="1 4" id="KW-0963">Cytoplasm</keyword>
<dbReference type="GO" id="GO:1990140">
    <property type="term" value="C:molybdopterin synthase complex"/>
    <property type="evidence" value="ECO:0007669"/>
    <property type="project" value="UniProtKB-UniRule"/>
</dbReference>
<dbReference type="Proteomes" id="UP000886520">
    <property type="component" value="Chromosome 3"/>
</dbReference>
<keyword evidence="2 4" id="KW-0808">Transferase</keyword>
<comment type="similarity">
    <text evidence="4">Belongs to the MoaE family. MOCS2B subfamily.</text>
</comment>
<sequence>METEEEGRDVVEICSKPLDLTKLVNAVRDARAGAIATFAGTTRNSFQGRDVVRLEYEAYEAMAIRQMHSICLAARARWPLIAVSCAHRVGVVPIGQESVFVAASSVHRADAIHACHFIINEIKSSVPIWKKEIYADGQVWKENAEFFAGKCLWPGGGNAIDERQQSCQGTNDEAKDPTRLTKN</sequence>
<dbReference type="EC" id="2.8.1.12" evidence="4"/>
<organism evidence="6 7">
    <name type="scientific">Adiantum capillus-veneris</name>
    <name type="common">Maidenhair fern</name>
    <dbReference type="NCBI Taxonomy" id="13818"/>
    <lineage>
        <taxon>Eukaryota</taxon>
        <taxon>Viridiplantae</taxon>
        <taxon>Streptophyta</taxon>
        <taxon>Embryophyta</taxon>
        <taxon>Tracheophyta</taxon>
        <taxon>Polypodiopsida</taxon>
        <taxon>Polypodiidae</taxon>
        <taxon>Polypodiales</taxon>
        <taxon>Pteridineae</taxon>
        <taxon>Pteridaceae</taxon>
        <taxon>Vittarioideae</taxon>
        <taxon>Adiantum</taxon>
    </lineage>
</organism>
<dbReference type="Pfam" id="PF02391">
    <property type="entry name" value="MoaE"/>
    <property type="match status" value="1"/>
</dbReference>
<reference evidence="6" key="1">
    <citation type="submission" date="2021-01" db="EMBL/GenBank/DDBJ databases">
        <title>Adiantum capillus-veneris genome.</title>
        <authorList>
            <person name="Fang Y."/>
            <person name="Liao Q."/>
        </authorList>
    </citation>
    <scope>NUCLEOTIDE SEQUENCE</scope>
    <source>
        <strain evidence="6">H3</strain>
        <tissue evidence="6">Leaf</tissue>
    </source>
</reference>
<comment type="subunit">
    <text evidence="4">Heterotetramer; composed of 2 small (MOCS2A) and 2 large (MOCS2B) subunits.</text>
</comment>
<feature type="binding site" evidence="4">
    <location>
        <begin position="130"/>
        <end position="132"/>
    </location>
    <ligand>
        <name>substrate</name>
    </ligand>
</feature>
<name>A0A9D4VE54_ADICA</name>
<proteinExistence type="inferred from homology"/>
<dbReference type="PANTHER" id="PTHR23404">
    <property type="entry name" value="MOLYBDOPTERIN SYNTHASE RELATED"/>
    <property type="match status" value="1"/>
</dbReference>
<evidence type="ECO:0000313" key="7">
    <source>
        <dbReference type="Proteomes" id="UP000886520"/>
    </source>
</evidence>
<dbReference type="SUPFAM" id="SSF54690">
    <property type="entry name" value="Molybdopterin synthase subunit MoaE"/>
    <property type="match status" value="1"/>
</dbReference>
<comment type="function">
    <text evidence="4">Catalytic subunit of the molybdopterin synthase complex, a complex that catalyzes the conversion of precursor Z into molybdopterin. Acts by mediating the incorporation of 2 sulfur atoms from thiocarboxylated MOCS2A into precursor Z to generate a dithiolene group.</text>
</comment>
<gene>
    <name evidence="6" type="ORF">GOP47_0003515</name>
</gene>
<comment type="catalytic activity">
    <reaction evidence="4">
        <text>2 [molybdopterin-synthase sulfur-carrier protein]-C-terminal-Gly-aminoethanethioate + cyclic pyranopterin phosphate + H2O = molybdopterin + 2 [molybdopterin-synthase sulfur-carrier protein]-C-terminal Gly-Gly + 2 H(+)</text>
        <dbReference type="Rhea" id="RHEA:26333"/>
        <dbReference type="Rhea" id="RHEA-COMP:12202"/>
        <dbReference type="Rhea" id="RHEA-COMP:19907"/>
        <dbReference type="ChEBI" id="CHEBI:15377"/>
        <dbReference type="ChEBI" id="CHEBI:15378"/>
        <dbReference type="ChEBI" id="CHEBI:58698"/>
        <dbReference type="ChEBI" id="CHEBI:59648"/>
        <dbReference type="ChEBI" id="CHEBI:90778"/>
        <dbReference type="ChEBI" id="CHEBI:232372"/>
        <dbReference type="EC" id="2.8.1.12"/>
    </reaction>
</comment>
<comment type="pathway">
    <text evidence="4">Cofactor biosynthesis; molybdopterin biosynthesis.</text>
</comment>
<evidence type="ECO:0000256" key="1">
    <source>
        <dbReference type="ARBA" id="ARBA00022490"/>
    </source>
</evidence>
<dbReference type="InterPro" id="IPR003448">
    <property type="entry name" value="Mopterin_biosynth_MoaE"/>
</dbReference>
<dbReference type="AlphaFoldDB" id="A0A9D4VE54"/>
<feature type="region of interest" description="Disordered" evidence="5">
    <location>
        <begin position="162"/>
        <end position="183"/>
    </location>
</feature>
<dbReference type="InterPro" id="IPR028888">
    <property type="entry name" value="MOCS2B_euk"/>
</dbReference>
<comment type="caution">
    <text evidence="6">The sequence shown here is derived from an EMBL/GenBank/DDBJ whole genome shotgun (WGS) entry which is preliminary data.</text>
</comment>
<dbReference type="HAMAP" id="MF_03052">
    <property type="entry name" value="MOC2B"/>
    <property type="match status" value="1"/>
</dbReference>
<dbReference type="CDD" id="cd00756">
    <property type="entry name" value="MoaE"/>
    <property type="match status" value="1"/>
</dbReference>
<feature type="binding site" evidence="4">
    <location>
        <position position="123"/>
    </location>
    <ligand>
        <name>substrate</name>
    </ligand>
</feature>
<evidence type="ECO:0000256" key="3">
    <source>
        <dbReference type="ARBA" id="ARBA00023150"/>
    </source>
</evidence>
<dbReference type="GO" id="GO:0006777">
    <property type="term" value="P:Mo-molybdopterin cofactor biosynthetic process"/>
    <property type="evidence" value="ECO:0007669"/>
    <property type="project" value="UniProtKB-UniRule"/>
</dbReference>
<evidence type="ECO:0000256" key="5">
    <source>
        <dbReference type="SAM" id="MobiDB-lite"/>
    </source>
</evidence>
<keyword evidence="3 4" id="KW-0501">Molybdenum cofactor biosynthesis</keyword>
<dbReference type="Gene3D" id="3.90.1170.40">
    <property type="entry name" value="Molybdopterin biosynthesis MoaE subunit"/>
    <property type="match status" value="1"/>
</dbReference>
<accession>A0A9D4VE54</accession>
<dbReference type="OrthoDB" id="5531344at2759"/>
<dbReference type="EMBL" id="JABFUD020000002">
    <property type="protein sequence ID" value="KAI5083772.1"/>
    <property type="molecule type" value="Genomic_DNA"/>
</dbReference>
<comment type="subcellular location">
    <subcellularLocation>
        <location evidence="4">Cytoplasm</location>
    </subcellularLocation>
</comment>
<keyword evidence="7" id="KW-1185">Reference proteome</keyword>
<protein>
    <recommendedName>
        <fullName evidence="4">Molybdopterin synthase catalytic subunit</fullName>
        <ecNumber evidence="4">2.8.1.12</ecNumber>
    </recommendedName>
    <alternativeName>
        <fullName evidence="4">Molybdenum cofactor synthesis protein 2 large subunit</fullName>
    </alternativeName>
    <alternativeName>
        <fullName evidence="4">Molybdenum cofactor synthesis protein 2B</fullName>
        <shortName evidence="4">MOCS2B</shortName>
    </alternativeName>
</protein>